<dbReference type="AlphaFoldDB" id="A0A8J4DZI7"/>
<dbReference type="Pfam" id="PF00440">
    <property type="entry name" value="TetR_N"/>
    <property type="match status" value="1"/>
</dbReference>
<keyword evidence="8" id="KW-1185">Reference proteome</keyword>
<dbReference type="Proteomes" id="UP000612585">
    <property type="component" value="Unassembled WGS sequence"/>
</dbReference>
<dbReference type="GO" id="GO:0045892">
    <property type="term" value="P:negative regulation of DNA-templated transcription"/>
    <property type="evidence" value="ECO:0007669"/>
    <property type="project" value="InterPro"/>
</dbReference>
<evidence type="ECO:0000313" key="8">
    <source>
        <dbReference type="Proteomes" id="UP000612585"/>
    </source>
</evidence>
<dbReference type="PROSITE" id="PS50977">
    <property type="entry name" value="HTH_TETR_2"/>
    <property type="match status" value="1"/>
</dbReference>
<dbReference type="InterPro" id="IPR036271">
    <property type="entry name" value="Tet_transcr_reg_TetR-rel_C_sf"/>
</dbReference>
<dbReference type="RefSeq" id="WP_239151660.1">
    <property type="nucleotide sequence ID" value="NZ_BOPG01000023.1"/>
</dbReference>
<dbReference type="InterPro" id="IPR001647">
    <property type="entry name" value="HTH_TetR"/>
</dbReference>
<dbReference type="EMBL" id="BOPG01000023">
    <property type="protein sequence ID" value="GIJ55974.1"/>
    <property type="molecule type" value="Genomic_DNA"/>
</dbReference>
<sequence length="223" mass="24215">MIRPRRQRTPLSRDLVLRAAVALADEGGVASLTMRKLAERLGVEAMSLYHHVADKDAIFDGIVDVVFGEIELPASDVPWRAALRGSAVSARAALARHPWAITLMESRPNPGPATLRHHDAVIGCLRAGGFSIADAAHAYSVLDSYLYGFVLQSTNIPIQTPEQVAEVGTAMLGTVPAEEYPHFVEMLVEHAMKPGYSYAAEFEYGLDLVLDAIELIPSRIATK</sequence>
<name>A0A8J4DZI7_9ACTN</name>
<organism evidence="7 8">
    <name type="scientific">Virgisporangium aurantiacum</name>
    <dbReference type="NCBI Taxonomy" id="175570"/>
    <lineage>
        <taxon>Bacteria</taxon>
        <taxon>Bacillati</taxon>
        <taxon>Actinomycetota</taxon>
        <taxon>Actinomycetes</taxon>
        <taxon>Micromonosporales</taxon>
        <taxon>Micromonosporaceae</taxon>
        <taxon>Virgisporangium</taxon>
    </lineage>
</organism>
<reference evidence="7" key="1">
    <citation type="submission" date="2021-01" db="EMBL/GenBank/DDBJ databases">
        <title>Whole genome shotgun sequence of Virgisporangium aurantiacum NBRC 16421.</title>
        <authorList>
            <person name="Komaki H."/>
            <person name="Tamura T."/>
        </authorList>
    </citation>
    <scope>NUCLEOTIDE SEQUENCE</scope>
    <source>
        <strain evidence="7">NBRC 16421</strain>
    </source>
</reference>
<comment type="caution">
    <text evidence="7">The sequence shown here is derived from an EMBL/GenBank/DDBJ whole genome shotgun (WGS) entry which is preliminary data.</text>
</comment>
<dbReference type="InterPro" id="IPR009057">
    <property type="entry name" value="Homeodomain-like_sf"/>
</dbReference>
<protein>
    <submittedName>
        <fullName evidence="7">TetR family transcriptional regulator</fullName>
    </submittedName>
</protein>
<dbReference type="PRINTS" id="PR00455">
    <property type="entry name" value="HTHTETR"/>
</dbReference>
<evidence type="ECO:0000259" key="6">
    <source>
        <dbReference type="PROSITE" id="PS50977"/>
    </source>
</evidence>
<dbReference type="Gene3D" id="1.10.357.10">
    <property type="entry name" value="Tetracycline Repressor, domain 2"/>
    <property type="match status" value="1"/>
</dbReference>
<dbReference type="Gene3D" id="1.10.10.60">
    <property type="entry name" value="Homeodomain-like"/>
    <property type="match status" value="1"/>
</dbReference>
<gene>
    <name evidence="7" type="ORF">Vau01_034900</name>
</gene>
<dbReference type="Pfam" id="PF02909">
    <property type="entry name" value="TetR_C_1"/>
    <property type="match status" value="1"/>
</dbReference>
<keyword evidence="4" id="KW-0804">Transcription</keyword>
<evidence type="ECO:0000313" key="7">
    <source>
        <dbReference type="EMBL" id="GIJ55974.1"/>
    </source>
</evidence>
<feature type="DNA-binding region" description="H-T-H motif" evidence="5">
    <location>
        <begin position="33"/>
        <end position="52"/>
    </location>
</feature>
<dbReference type="PRINTS" id="PR00400">
    <property type="entry name" value="TETREPRESSOR"/>
</dbReference>
<dbReference type="SUPFAM" id="SSF48498">
    <property type="entry name" value="Tetracyclin repressor-like, C-terminal domain"/>
    <property type="match status" value="1"/>
</dbReference>
<evidence type="ECO:0000256" key="3">
    <source>
        <dbReference type="ARBA" id="ARBA00023125"/>
    </source>
</evidence>
<feature type="domain" description="HTH tetR-type" evidence="6">
    <location>
        <begin position="10"/>
        <end position="70"/>
    </location>
</feature>
<dbReference type="InterPro" id="IPR050109">
    <property type="entry name" value="HTH-type_TetR-like_transc_reg"/>
</dbReference>
<keyword evidence="2" id="KW-0805">Transcription regulation</keyword>
<dbReference type="GO" id="GO:0000976">
    <property type="term" value="F:transcription cis-regulatory region binding"/>
    <property type="evidence" value="ECO:0007669"/>
    <property type="project" value="TreeGrafter"/>
</dbReference>
<evidence type="ECO:0000256" key="2">
    <source>
        <dbReference type="ARBA" id="ARBA00023015"/>
    </source>
</evidence>
<evidence type="ECO:0000256" key="5">
    <source>
        <dbReference type="PROSITE-ProRule" id="PRU00335"/>
    </source>
</evidence>
<dbReference type="PANTHER" id="PTHR30055:SF151">
    <property type="entry name" value="TRANSCRIPTIONAL REGULATORY PROTEIN"/>
    <property type="match status" value="1"/>
</dbReference>
<dbReference type="GO" id="GO:0046677">
    <property type="term" value="P:response to antibiotic"/>
    <property type="evidence" value="ECO:0007669"/>
    <property type="project" value="InterPro"/>
</dbReference>
<evidence type="ECO:0000256" key="1">
    <source>
        <dbReference type="ARBA" id="ARBA00022491"/>
    </source>
</evidence>
<keyword evidence="1" id="KW-0678">Repressor</keyword>
<accession>A0A8J4DZI7</accession>
<evidence type="ECO:0000256" key="4">
    <source>
        <dbReference type="ARBA" id="ARBA00023163"/>
    </source>
</evidence>
<dbReference type="GO" id="GO:0003700">
    <property type="term" value="F:DNA-binding transcription factor activity"/>
    <property type="evidence" value="ECO:0007669"/>
    <property type="project" value="TreeGrafter"/>
</dbReference>
<dbReference type="SUPFAM" id="SSF46689">
    <property type="entry name" value="Homeodomain-like"/>
    <property type="match status" value="1"/>
</dbReference>
<dbReference type="PANTHER" id="PTHR30055">
    <property type="entry name" value="HTH-TYPE TRANSCRIPTIONAL REGULATOR RUTR"/>
    <property type="match status" value="1"/>
</dbReference>
<dbReference type="InterPro" id="IPR004111">
    <property type="entry name" value="Repressor_TetR_C"/>
</dbReference>
<keyword evidence="3 5" id="KW-0238">DNA-binding</keyword>
<dbReference type="InterPro" id="IPR003012">
    <property type="entry name" value="Tet_transcr_reg_TetR"/>
</dbReference>
<proteinExistence type="predicted"/>